<evidence type="ECO:0000256" key="2">
    <source>
        <dbReference type="PROSITE-ProRule" id="PRU00504"/>
    </source>
</evidence>
<feature type="repeat" description="NHL" evidence="2">
    <location>
        <begin position="37"/>
        <end position="79"/>
    </location>
</feature>
<dbReference type="PANTHER" id="PTHR24104:SF25">
    <property type="entry name" value="PROTEIN LIN-41"/>
    <property type="match status" value="1"/>
</dbReference>
<dbReference type="AlphaFoldDB" id="A0AAD9L3H6"/>
<evidence type="ECO:0000313" key="4">
    <source>
        <dbReference type="Proteomes" id="UP001209878"/>
    </source>
</evidence>
<dbReference type="InterPro" id="IPR011042">
    <property type="entry name" value="6-blade_b-propeller_TolB-like"/>
</dbReference>
<accession>A0AAD9L3H6</accession>
<dbReference type="EMBL" id="JAODUO010000340">
    <property type="protein sequence ID" value="KAK2182688.1"/>
    <property type="molecule type" value="Genomic_DNA"/>
</dbReference>
<dbReference type="InterPro" id="IPR050952">
    <property type="entry name" value="TRIM-NHL_E3_ligases"/>
</dbReference>
<keyword evidence="4" id="KW-1185">Reference proteome</keyword>
<reference evidence="3" key="1">
    <citation type="journal article" date="2023" name="Mol. Biol. Evol.">
        <title>Third-Generation Sequencing Reveals the Adaptive Role of the Epigenome in Three Deep-Sea Polychaetes.</title>
        <authorList>
            <person name="Perez M."/>
            <person name="Aroh O."/>
            <person name="Sun Y."/>
            <person name="Lan Y."/>
            <person name="Juniper S.K."/>
            <person name="Young C.R."/>
            <person name="Angers B."/>
            <person name="Qian P.Y."/>
        </authorList>
    </citation>
    <scope>NUCLEOTIDE SEQUENCE</scope>
    <source>
        <strain evidence="3">R07B-5</strain>
    </source>
</reference>
<dbReference type="Gene3D" id="2.120.10.30">
    <property type="entry name" value="TolB, C-terminal domain"/>
    <property type="match status" value="2"/>
</dbReference>
<dbReference type="Proteomes" id="UP001209878">
    <property type="component" value="Unassembled WGS sequence"/>
</dbReference>
<dbReference type="PROSITE" id="PS51125">
    <property type="entry name" value="NHL"/>
    <property type="match status" value="3"/>
</dbReference>
<comment type="caution">
    <text evidence="3">The sequence shown here is derived from an EMBL/GenBank/DDBJ whole genome shotgun (WGS) entry which is preliminary data.</text>
</comment>
<dbReference type="InterPro" id="IPR001258">
    <property type="entry name" value="NHL_repeat"/>
</dbReference>
<dbReference type="Pfam" id="PF01436">
    <property type="entry name" value="NHL"/>
    <property type="match status" value="1"/>
</dbReference>
<feature type="repeat" description="NHL" evidence="2">
    <location>
        <begin position="134"/>
        <end position="164"/>
    </location>
</feature>
<evidence type="ECO:0000313" key="3">
    <source>
        <dbReference type="EMBL" id="KAK2182688.1"/>
    </source>
</evidence>
<evidence type="ECO:0000256" key="1">
    <source>
        <dbReference type="ARBA" id="ARBA00022737"/>
    </source>
</evidence>
<dbReference type="SUPFAM" id="SSF101898">
    <property type="entry name" value="NHL repeat"/>
    <property type="match status" value="1"/>
</dbReference>
<feature type="repeat" description="NHL" evidence="2">
    <location>
        <begin position="218"/>
        <end position="257"/>
    </location>
</feature>
<name>A0AAD9L3H6_RIDPI</name>
<dbReference type="GO" id="GO:0061630">
    <property type="term" value="F:ubiquitin protein ligase activity"/>
    <property type="evidence" value="ECO:0007669"/>
    <property type="project" value="TreeGrafter"/>
</dbReference>
<dbReference type="GO" id="GO:0043161">
    <property type="term" value="P:proteasome-mediated ubiquitin-dependent protein catabolic process"/>
    <property type="evidence" value="ECO:0007669"/>
    <property type="project" value="TreeGrafter"/>
</dbReference>
<protein>
    <submittedName>
        <fullName evidence="3">Uncharacterized protein</fullName>
    </submittedName>
</protein>
<dbReference type="PANTHER" id="PTHR24104">
    <property type="entry name" value="E3 UBIQUITIN-PROTEIN LIGASE NHLRC1-RELATED"/>
    <property type="match status" value="1"/>
</dbReference>
<sequence>MRSNGETATHANHNDLEMANKVATRRCLINTVSLMSGFSIHTFNQHKSKCRPTGIFVTKKHDYVVTDYTNKCVKVFSKLGQLKLEFGKKHLKRPWNAIVLPNGNIVVSDPGTPDVKVFDRQGEFVKSFDYANTLQEPYGLAMSRQGEILVADKGANCIYVHSTDGFLLHCVRPTGGATLHWPQYIAVDANDNIVVSDYISHSVVCLTRQGNRVFSYGGRAGVGEGQLMCPQGVCVDSYGNILVADSANERIQLLSADGQFQKVLVSSQQGLESPEAVCLDNDEYLLVTDGRSGEVKTYNYLS</sequence>
<dbReference type="GO" id="GO:0000209">
    <property type="term" value="P:protein polyubiquitination"/>
    <property type="evidence" value="ECO:0007669"/>
    <property type="project" value="TreeGrafter"/>
</dbReference>
<organism evidence="3 4">
    <name type="scientific">Ridgeia piscesae</name>
    <name type="common">Tubeworm</name>
    <dbReference type="NCBI Taxonomy" id="27915"/>
    <lineage>
        <taxon>Eukaryota</taxon>
        <taxon>Metazoa</taxon>
        <taxon>Spiralia</taxon>
        <taxon>Lophotrochozoa</taxon>
        <taxon>Annelida</taxon>
        <taxon>Polychaeta</taxon>
        <taxon>Sedentaria</taxon>
        <taxon>Canalipalpata</taxon>
        <taxon>Sabellida</taxon>
        <taxon>Siboglinidae</taxon>
        <taxon>Ridgeia</taxon>
    </lineage>
</organism>
<proteinExistence type="predicted"/>
<keyword evidence="1" id="KW-0677">Repeat</keyword>
<gene>
    <name evidence="3" type="ORF">NP493_338g02000</name>
</gene>